<dbReference type="EMBL" id="FOPC01000012">
    <property type="protein sequence ID" value="SFG99147.1"/>
    <property type="molecule type" value="Genomic_DNA"/>
</dbReference>
<protein>
    <submittedName>
        <fullName evidence="1">Uncharacterized protein</fullName>
    </submittedName>
</protein>
<dbReference type="STRING" id="435880.SAMN04487988_11272"/>
<reference evidence="2" key="1">
    <citation type="submission" date="2016-10" db="EMBL/GenBank/DDBJ databases">
        <authorList>
            <person name="Varghese N."/>
            <person name="Submissions S."/>
        </authorList>
    </citation>
    <scope>NUCLEOTIDE SEQUENCE [LARGE SCALE GENOMIC DNA]</scope>
    <source>
        <strain evidence="2">DSM 19315</strain>
    </source>
</reference>
<gene>
    <name evidence="1" type="ORF">SAMN04487988_11272</name>
</gene>
<organism evidence="1 2">
    <name type="scientific">Algoriphagus hitonicola</name>
    <dbReference type="NCBI Taxonomy" id="435880"/>
    <lineage>
        <taxon>Bacteria</taxon>
        <taxon>Pseudomonadati</taxon>
        <taxon>Bacteroidota</taxon>
        <taxon>Cytophagia</taxon>
        <taxon>Cytophagales</taxon>
        <taxon>Cyclobacteriaceae</taxon>
        <taxon>Algoriphagus</taxon>
    </lineage>
</organism>
<dbReference type="AlphaFoldDB" id="A0A1I2WER2"/>
<dbReference type="Proteomes" id="UP000199642">
    <property type="component" value="Unassembled WGS sequence"/>
</dbReference>
<evidence type="ECO:0000313" key="1">
    <source>
        <dbReference type="EMBL" id="SFG99147.1"/>
    </source>
</evidence>
<evidence type="ECO:0000313" key="2">
    <source>
        <dbReference type="Proteomes" id="UP000199642"/>
    </source>
</evidence>
<sequence length="99" mass="11916">MKKLNLSADLSLRSTKHEIYVTSKEADVLEVRVSGKSALYIPFSYVKLFVSNREIFTRFEQQIIFFQNDKQFLRIEEGKLVYKDYLTLIRYFFKSLFRQ</sequence>
<proteinExistence type="predicted"/>
<keyword evidence="2" id="KW-1185">Reference proteome</keyword>
<name>A0A1I2WER2_9BACT</name>
<accession>A0A1I2WER2</accession>